<comment type="caution">
    <text evidence="5">The sequence shown here is derived from an EMBL/GenBank/DDBJ whole genome shotgun (WGS) entry which is preliminary data.</text>
</comment>
<keyword evidence="6" id="KW-1185">Reference proteome</keyword>
<dbReference type="PANTHER" id="PTHR12585:SF70">
    <property type="entry name" value="RAD21_REC8 N TERMINAL DOMAIN PROTEIN (AFU_ORTHOLOGUE AFUA_6G02900)"/>
    <property type="match status" value="1"/>
</dbReference>
<feature type="region of interest" description="Disordered" evidence="3">
    <location>
        <begin position="418"/>
        <end position="540"/>
    </location>
</feature>
<dbReference type="GO" id="GO:0005634">
    <property type="term" value="C:nucleus"/>
    <property type="evidence" value="ECO:0007669"/>
    <property type="project" value="UniProtKB-SubCell"/>
</dbReference>
<reference evidence="5" key="2">
    <citation type="submission" date="2023-06" db="EMBL/GenBank/DDBJ databases">
        <authorList>
            <consortium name="Lawrence Berkeley National Laboratory"/>
            <person name="Haridas S."/>
            <person name="Hensen N."/>
            <person name="Bonometti L."/>
            <person name="Westerberg I."/>
            <person name="Brannstrom I.O."/>
            <person name="Guillou S."/>
            <person name="Cros-Aarteil S."/>
            <person name="Calhoun S."/>
            <person name="Kuo A."/>
            <person name="Mondo S."/>
            <person name="Pangilinan J."/>
            <person name="Riley R."/>
            <person name="Labutti K."/>
            <person name="Andreopoulos B."/>
            <person name="Lipzen A."/>
            <person name="Chen C."/>
            <person name="Yanf M."/>
            <person name="Daum C."/>
            <person name="Ng V."/>
            <person name="Clum A."/>
            <person name="Steindorff A."/>
            <person name="Ohm R."/>
            <person name="Martin F."/>
            <person name="Silar P."/>
            <person name="Natvig D."/>
            <person name="Lalanne C."/>
            <person name="Gautier V."/>
            <person name="Ament-Velasquez S.L."/>
            <person name="Kruys A."/>
            <person name="Hutchinson M.I."/>
            <person name="Powell A.J."/>
            <person name="Barry K."/>
            <person name="Miller A.N."/>
            <person name="Grigoriev I.V."/>
            <person name="Debuchy R."/>
            <person name="Gladieux P."/>
            <person name="Thoren M.H."/>
            <person name="Johannesson H."/>
        </authorList>
    </citation>
    <scope>NUCLEOTIDE SEQUENCE</scope>
    <source>
        <strain evidence="5">CBS 118394</strain>
    </source>
</reference>
<comment type="subcellular location">
    <subcellularLocation>
        <location evidence="1">Nucleus</location>
    </subcellularLocation>
</comment>
<evidence type="ECO:0000256" key="1">
    <source>
        <dbReference type="ARBA" id="ARBA00004123"/>
    </source>
</evidence>
<dbReference type="EMBL" id="JAUEDM010000001">
    <property type="protein sequence ID" value="KAK3330544.1"/>
    <property type="molecule type" value="Genomic_DNA"/>
</dbReference>
<protein>
    <submittedName>
        <fullName evidence="5">Rec8 like protein-domain-containing protein</fullName>
    </submittedName>
</protein>
<dbReference type="PANTHER" id="PTHR12585">
    <property type="entry name" value="SCC1 / RAD21 FAMILY MEMBER"/>
    <property type="match status" value="1"/>
</dbReference>
<feature type="domain" description="Rad21/Rec8-like protein N-terminal" evidence="4">
    <location>
        <begin position="1"/>
        <end position="114"/>
    </location>
</feature>
<sequence length="698" mass="77246">MFYSHEILTSQQYGVATVWLVSTIGLRSTNRKISRKAIQDVNVRKACETILQPGAPIALRLQGSLLYGVSRVYSQQCSYVLTDAEKIQTHMRAFYSVLGGSENAIDPRAGKANRNQLILLDDPEFDLNIDLPALHFDDEGNLTDAQGIKASQKTSSQFSPLERNSLSSIGADSGSFLAGFDLPHSSPGGRDSQVKSPFKPPFTIDDMVYLNAEDKAMPTREEEEPVQVFDDWGIEIDADGNLIGLAEEPELPTLPHQITEQVTGVTQTSDPFVPFSDAQGDVVMNLGETPLPEAEAFAPLQEEQQLEQVLSSDKAIMPTRRRRRQAQLAPDEMTYVSREVIRGWETNYLANAEQARRIRRGVTVTTAKKNAYHFVFGRGIANTGFPTGIPVFPDYPLAKYFSGDGLQARLFGMDIDDDEEEEQAPRGHRRTRLESLELEEDDEARRRVRRRLSGEDEQQSGQGVTQQQQSQTPSRLLAEEETEIGREAGPALSDLPSDVPWNRGSSQVLGSSIKGSATGRGQSRQVSASPLQGRGNRLPSDNIELFSDQPVFGSDGDFPMYSAANIFSSDPIEVGDGSQQNATAADTSQVMREALDREGRNFLGYVETIAKEKGLRDQHEDQQQGQERYWVNFEDLFDKPDKNRTVVVQAFSHVLALATKDAIKAHQECENMTPFGPIRVGVVLSTNAMDIEEGQGKI</sequence>
<evidence type="ECO:0000313" key="5">
    <source>
        <dbReference type="EMBL" id="KAK3330544.1"/>
    </source>
</evidence>
<gene>
    <name evidence="5" type="ORF">B0H66DRAFT_612243</name>
</gene>
<evidence type="ECO:0000259" key="4">
    <source>
        <dbReference type="Pfam" id="PF04825"/>
    </source>
</evidence>
<dbReference type="GO" id="GO:0003682">
    <property type="term" value="F:chromatin binding"/>
    <property type="evidence" value="ECO:0007669"/>
    <property type="project" value="TreeGrafter"/>
</dbReference>
<name>A0AAE0MGX3_9PEZI</name>
<feature type="compositionally biased region" description="Polar residues" evidence="3">
    <location>
        <begin position="503"/>
        <end position="530"/>
    </location>
</feature>
<organism evidence="5 6">
    <name type="scientific">Apodospora peruviana</name>
    <dbReference type="NCBI Taxonomy" id="516989"/>
    <lineage>
        <taxon>Eukaryota</taxon>
        <taxon>Fungi</taxon>
        <taxon>Dikarya</taxon>
        <taxon>Ascomycota</taxon>
        <taxon>Pezizomycotina</taxon>
        <taxon>Sordariomycetes</taxon>
        <taxon>Sordariomycetidae</taxon>
        <taxon>Sordariales</taxon>
        <taxon>Lasiosphaeriaceae</taxon>
        <taxon>Apodospora</taxon>
    </lineage>
</organism>
<reference evidence="5" key="1">
    <citation type="journal article" date="2023" name="Mol. Phylogenet. Evol.">
        <title>Genome-scale phylogeny and comparative genomics of the fungal order Sordariales.</title>
        <authorList>
            <person name="Hensen N."/>
            <person name="Bonometti L."/>
            <person name="Westerberg I."/>
            <person name="Brannstrom I.O."/>
            <person name="Guillou S."/>
            <person name="Cros-Aarteil S."/>
            <person name="Calhoun S."/>
            <person name="Haridas S."/>
            <person name="Kuo A."/>
            <person name="Mondo S."/>
            <person name="Pangilinan J."/>
            <person name="Riley R."/>
            <person name="LaButti K."/>
            <person name="Andreopoulos B."/>
            <person name="Lipzen A."/>
            <person name="Chen C."/>
            <person name="Yan M."/>
            <person name="Daum C."/>
            <person name="Ng V."/>
            <person name="Clum A."/>
            <person name="Steindorff A."/>
            <person name="Ohm R.A."/>
            <person name="Martin F."/>
            <person name="Silar P."/>
            <person name="Natvig D.O."/>
            <person name="Lalanne C."/>
            <person name="Gautier V."/>
            <person name="Ament-Velasquez S.L."/>
            <person name="Kruys A."/>
            <person name="Hutchinson M.I."/>
            <person name="Powell A.J."/>
            <person name="Barry K."/>
            <person name="Miller A.N."/>
            <person name="Grigoriev I.V."/>
            <person name="Debuchy R."/>
            <person name="Gladieux P."/>
            <person name="Hiltunen Thoren M."/>
            <person name="Johannesson H."/>
        </authorList>
    </citation>
    <scope>NUCLEOTIDE SEQUENCE</scope>
    <source>
        <strain evidence="5">CBS 118394</strain>
    </source>
</reference>
<accession>A0AAE0MGX3</accession>
<dbReference type="Pfam" id="PF04825">
    <property type="entry name" value="Rad21_Rec8_N"/>
    <property type="match status" value="1"/>
</dbReference>
<dbReference type="GO" id="GO:0030892">
    <property type="term" value="C:mitotic cohesin complex"/>
    <property type="evidence" value="ECO:0007669"/>
    <property type="project" value="TreeGrafter"/>
</dbReference>
<dbReference type="Proteomes" id="UP001283341">
    <property type="component" value="Unassembled WGS sequence"/>
</dbReference>
<evidence type="ECO:0000256" key="3">
    <source>
        <dbReference type="SAM" id="MobiDB-lite"/>
    </source>
</evidence>
<dbReference type="InterPro" id="IPR039781">
    <property type="entry name" value="Rad21/Rec8-like"/>
</dbReference>
<feature type="compositionally biased region" description="Low complexity" evidence="3">
    <location>
        <begin position="459"/>
        <end position="472"/>
    </location>
</feature>
<evidence type="ECO:0000313" key="6">
    <source>
        <dbReference type="Proteomes" id="UP001283341"/>
    </source>
</evidence>
<evidence type="ECO:0000256" key="2">
    <source>
        <dbReference type="ARBA" id="ARBA00023242"/>
    </source>
</evidence>
<dbReference type="AlphaFoldDB" id="A0AAE0MGX3"/>
<dbReference type="InterPro" id="IPR006910">
    <property type="entry name" value="Rad21_Rec8_N"/>
</dbReference>
<dbReference type="GO" id="GO:0007064">
    <property type="term" value="P:mitotic sister chromatid cohesion"/>
    <property type="evidence" value="ECO:0007669"/>
    <property type="project" value="TreeGrafter"/>
</dbReference>
<proteinExistence type="predicted"/>
<keyword evidence="2" id="KW-0539">Nucleus</keyword>
<dbReference type="CDD" id="cd21789">
    <property type="entry name" value="Rad21_Rec8_M_SpRec8p-like"/>
    <property type="match status" value="1"/>
</dbReference>